<evidence type="ECO:0000313" key="1">
    <source>
        <dbReference type="EMBL" id="KAF6810351.1"/>
    </source>
</evidence>
<evidence type="ECO:0000313" key="2">
    <source>
        <dbReference type="Proteomes" id="UP000639643"/>
    </source>
</evidence>
<reference evidence="1" key="1">
    <citation type="journal article" date="2020" name="Phytopathology">
        <title>Genome Sequence Resources of Colletotrichum truncatum, C. plurivorum, C. musicola, and C. sojae: Four Species Pathogenic to Soybean (Glycine max).</title>
        <authorList>
            <person name="Rogerio F."/>
            <person name="Boufleur T.R."/>
            <person name="Ciampi-Guillardi M."/>
            <person name="Sukno S.A."/>
            <person name="Thon M.R."/>
            <person name="Massola Junior N.S."/>
            <person name="Baroncelli R."/>
        </authorList>
    </citation>
    <scope>NUCLEOTIDE SEQUENCE</scope>
    <source>
        <strain evidence="1">LFN0074</strain>
    </source>
</reference>
<dbReference type="AlphaFoldDB" id="A0A8H6JD13"/>
<name>A0A8H6JD13_9PEZI</name>
<keyword evidence="2" id="KW-1185">Reference proteome</keyword>
<dbReference type="EMBL" id="WIGM01000856">
    <property type="protein sequence ID" value="KAF6810351.1"/>
    <property type="molecule type" value="Genomic_DNA"/>
</dbReference>
<proteinExistence type="predicted"/>
<organism evidence="1 2">
    <name type="scientific">Colletotrichum musicola</name>
    <dbReference type="NCBI Taxonomy" id="2175873"/>
    <lineage>
        <taxon>Eukaryota</taxon>
        <taxon>Fungi</taxon>
        <taxon>Dikarya</taxon>
        <taxon>Ascomycota</taxon>
        <taxon>Pezizomycotina</taxon>
        <taxon>Sordariomycetes</taxon>
        <taxon>Hypocreomycetidae</taxon>
        <taxon>Glomerellales</taxon>
        <taxon>Glomerellaceae</taxon>
        <taxon>Colletotrichum</taxon>
        <taxon>Colletotrichum orchidearum species complex</taxon>
    </lineage>
</organism>
<comment type="caution">
    <text evidence="1">The sequence shown here is derived from an EMBL/GenBank/DDBJ whole genome shotgun (WGS) entry which is preliminary data.</text>
</comment>
<gene>
    <name evidence="1" type="ORF">CMUS01_13484</name>
</gene>
<protein>
    <submittedName>
        <fullName evidence="1">Uncharacterized protein</fullName>
    </submittedName>
</protein>
<accession>A0A8H6JD13</accession>
<dbReference type="Proteomes" id="UP000639643">
    <property type="component" value="Unassembled WGS sequence"/>
</dbReference>
<sequence length="51" mass="5817">MPAFSLTCRVLTRSRPWSGITASWGLSASPCWRTAVISSIFLRWRSCIVDW</sequence>